<dbReference type="JaponicusDB" id="SJAG_04490">
    <property type="gene designation" value="mrpl40"/>
</dbReference>
<name>B6K6Y9_SCHJY</name>
<feature type="compositionally biased region" description="Polar residues" evidence="2">
    <location>
        <begin position="253"/>
        <end position="270"/>
    </location>
</feature>
<dbReference type="GO" id="GO:0032991">
    <property type="term" value="C:protein-containing complex"/>
    <property type="evidence" value="ECO:0007669"/>
    <property type="project" value="UniProtKB-ARBA"/>
</dbReference>
<dbReference type="InterPro" id="IPR003256">
    <property type="entry name" value="Ribosomal_uL24"/>
</dbReference>
<evidence type="ECO:0000256" key="1">
    <source>
        <dbReference type="ARBA" id="ARBA00010618"/>
    </source>
</evidence>
<dbReference type="AlphaFoldDB" id="B6K6Y9"/>
<organism evidence="4 6">
    <name type="scientific">Schizosaccharomyces japonicus (strain yFS275 / FY16936)</name>
    <name type="common">Fission yeast</name>
    <dbReference type="NCBI Taxonomy" id="402676"/>
    <lineage>
        <taxon>Eukaryota</taxon>
        <taxon>Fungi</taxon>
        <taxon>Dikarya</taxon>
        <taxon>Ascomycota</taxon>
        <taxon>Taphrinomycotina</taxon>
        <taxon>Schizosaccharomycetes</taxon>
        <taxon>Schizosaccharomycetales</taxon>
        <taxon>Schizosaccharomycetaceae</taxon>
        <taxon>Schizosaccharomyces</taxon>
    </lineage>
</organism>
<dbReference type="HOGENOM" id="CLU_1031168_0_0_1"/>
<gene>
    <name evidence="5" type="primary">mrpl40</name>
    <name evidence="4" type="ORF">SJAG_04490</name>
</gene>
<dbReference type="STRING" id="402676.B6K6Y9"/>
<protein>
    <submittedName>
        <fullName evidence="4">Ribosomal protein subunit L40</fullName>
    </submittedName>
</protein>
<dbReference type="SUPFAM" id="SSF50104">
    <property type="entry name" value="Translation proteins SH3-like domain"/>
    <property type="match status" value="1"/>
</dbReference>
<dbReference type="GO" id="GO:0005840">
    <property type="term" value="C:ribosome"/>
    <property type="evidence" value="ECO:0007669"/>
    <property type="project" value="UniProtKB-KW"/>
</dbReference>
<dbReference type="VEuPathDB" id="FungiDB:SJAG_04490"/>
<evidence type="ECO:0000313" key="4">
    <source>
        <dbReference type="EMBL" id="EEB09293.1"/>
    </source>
</evidence>
<evidence type="ECO:0000313" key="6">
    <source>
        <dbReference type="Proteomes" id="UP000001744"/>
    </source>
</evidence>
<dbReference type="PROSITE" id="PS01108">
    <property type="entry name" value="RIBOSOMAL_L24"/>
    <property type="match status" value="1"/>
</dbReference>
<dbReference type="Gene3D" id="2.30.30.30">
    <property type="match status" value="1"/>
</dbReference>
<dbReference type="Pfam" id="PF22682">
    <property type="entry name" value="Ribosomal_uL24m-like"/>
    <property type="match status" value="1"/>
</dbReference>
<dbReference type="InterPro" id="IPR005825">
    <property type="entry name" value="Ribosomal_uL24_CS"/>
</dbReference>
<dbReference type="GO" id="GO:0003735">
    <property type="term" value="F:structural constituent of ribosome"/>
    <property type="evidence" value="ECO:0007669"/>
    <property type="project" value="InterPro"/>
</dbReference>
<dbReference type="RefSeq" id="XP_002175586.1">
    <property type="nucleotide sequence ID" value="XM_002175550.2"/>
</dbReference>
<dbReference type="InterPro" id="IPR014722">
    <property type="entry name" value="Rib_uL2_dom2"/>
</dbReference>
<dbReference type="OMA" id="RAWAYNK"/>
<dbReference type="GO" id="GO:0006412">
    <property type="term" value="P:translation"/>
    <property type="evidence" value="ECO:0007669"/>
    <property type="project" value="InterPro"/>
</dbReference>
<evidence type="ECO:0000313" key="5">
    <source>
        <dbReference type="JaponicusDB" id="SJAG_04490"/>
    </source>
</evidence>
<keyword evidence="4" id="KW-0687">Ribonucleoprotein</keyword>
<reference evidence="4 6" key="1">
    <citation type="journal article" date="2011" name="Science">
        <title>Comparative functional genomics of the fission yeasts.</title>
        <authorList>
            <person name="Rhind N."/>
            <person name="Chen Z."/>
            <person name="Yassour M."/>
            <person name="Thompson D.A."/>
            <person name="Haas B.J."/>
            <person name="Habib N."/>
            <person name="Wapinski I."/>
            <person name="Roy S."/>
            <person name="Lin M.F."/>
            <person name="Heiman D.I."/>
            <person name="Young S.K."/>
            <person name="Furuya K."/>
            <person name="Guo Y."/>
            <person name="Pidoux A."/>
            <person name="Chen H.M."/>
            <person name="Robbertse B."/>
            <person name="Goldberg J.M."/>
            <person name="Aoki K."/>
            <person name="Bayne E.H."/>
            <person name="Berlin A.M."/>
            <person name="Desjardins C.A."/>
            <person name="Dobbs E."/>
            <person name="Dukaj L."/>
            <person name="Fan L."/>
            <person name="FitzGerald M.G."/>
            <person name="French C."/>
            <person name="Gujja S."/>
            <person name="Hansen K."/>
            <person name="Keifenheim D."/>
            <person name="Levin J.Z."/>
            <person name="Mosher R.A."/>
            <person name="Mueller C.A."/>
            <person name="Pfiffner J."/>
            <person name="Priest M."/>
            <person name="Russ C."/>
            <person name="Smialowska A."/>
            <person name="Swoboda P."/>
            <person name="Sykes S.M."/>
            <person name="Vaughn M."/>
            <person name="Vengrova S."/>
            <person name="Yoder R."/>
            <person name="Zeng Q."/>
            <person name="Allshire R."/>
            <person name="Baulcombe D."/>
            <person name="Birren B.W."/>
            <person name="Brown W."/>
            <person name="Ekwall K."/>
            <person name="Kellis M."/>
            <person name="Leatherwood J."/>
            <person name="Levin H."/>
            <person name="Margalit H."/>
            <person name="Martienssen R."/>
            <person name="Nieduszynski C.A."/>
            <person name="Spatafora J.W."/>
            <person name="Friedman N."/>
            <person name="Dalgaard J.Z."/>
            <person name="Baumann P."/>
            <person name="Niki H."/>
            <person name="Regev A."/>
            <person name="Nusbaum C."/>
        </authorList>
    </citation>
    <scope>NUCLEOTIDE SEQUENCE [LARGE SCALE GENOMIC DNA]</scope>
    <source>
        <strain evidence="6">yFS275 / FY16936</strain>
    </source>
</reference>
<sequence length="270" mass="30804">MLASKIRWSRHMKLPPNPFASEVKYQLPAVPKEKRIRYWDIAVGDLVLVAKGPGAGQRGRVLEVNPKTNGVVVQGVNVRTVKVPEYLLQPQDRDGKEKLIDVAHEVPYDSLRLLTLSTDENGEQGLKPVEIKRGKLFFNKEKRQLTWKRWIVGENRFLPWPKAPNNRPKPVVGPMDTTEAIAAQVTWKPTLETPPIPLSVSDELHSRMSRRNRKEWARETNKNLTEHIAVSLLQADKRLKERLLQQEMEKRASQASDTGSKQVPNKPVSQ</sequence>
<feature type="domain" description="KOW" evidence="3">
    <location>
        <begin position="40"/>
        <end position="67"/>
    </location>
</feature>
<keyword evidence="4" id="KW-0689">Ribosomal protein</keyword>
<dbReference type="Proteomes" id="UP000001744">
    <property type="component" value="Unassembled WGS sequence"/>
</dbReference>
<dbReference type="PANTHER" id="PTHR12903">
    <property type="entry name" value="MITOCHONDRIAL RIBOSOMAL PROTEIN L24"/>
    <property type="match status" value="1"/>
</dbReference>
<feature type="region of interest" description="Disordered" evidence="2">
    <location>
        <begin position="244"/>
        <end position="270"/>
    </location>
</feature>
<dbReference type="InterPro" id="IPR005824">
    <property type="entry name" value="KOW"/>
</dbReference>
<dbReference type="OrthoDB" id="359154at2759"/>
<evidence type="ECO:0000256" key="2">
    <source>
        <dbReference type="SAM" id="MobiDB-lite"/>
    </source>
</evidence>
<keyword evidence="6" id="KW-1185">Reference proteome</keyword>
<dbReference type="SMART" id="SM00739">
    <property type="entry name" value="KOW"/>
    <property type="match status" value="1"/>
</dbReference>
<proteinExistence type="inferred from homology"/>
<comment type="similarity">
    <text evidence="1">Belongs to the universal ribosomal protein uL24 family.</text>
</comment>
<evidence type="ECO:0000259" key="3">
    <source>
        <dbReference type="SMART" id="SM00739"/>
    </source>
</evidence>
<dbReference type="EMBL" id="KE651168">
    <property type="protein sequence ID" value="EEB09293.1"/>
    <property type="molecule type" value="Genomic_DNA"/>
</dbReference>
<dbReference type="GeneID" id="7051849"/>
<dbReference type="InterPro" id="IPR008991">
    <property type="entry name" value="Translation_prot_SH3-like_sf"/>
</dbReference>
<dbReference type="eggNOG" id="ENOG502QUDZ">
    <property type="taxonomic scope" value="Eukaryota"/>
</dbReference>
<accession>B6K6Y9</accession>